<feature type="non-terminal residue" evidence="1">
    <location>
        <position position="46"/>
    </location>
</feature>
<keyword evidence="2" id="KW-1185">Reference proteome</keyword>
<sequence>VSWQYVKPLKSKGGNMWIPIVENKAKSLVKYLSKLSPLLGSLNDYS</sequence>
<organism evidence="1 2">
    <name type="scientific">Gigaspora margarita</name>
    <dbReference type="NCBI Taxonomy" id="4874"/>
    <lineage>
        <taxon>Eukaryota</taxon>
        <taxon>Fungi</taxon>
        <taxon>Fungi incertae sedis</taxon>
        <taxon>Mucoromycota</taxon>
        <taxon>Glomeromycotina</taxon>
        <taxon>Glomeromycetes</taxon>
        <taxon>Diversisporales</taxon>
        <taxon>Gigasporaceae</taxon>
        <taxon>Gigaspora</taxon>
    </lineage>
</organism>
<evidence type="ECO:0000313" key="1">
    <source>
        <dbReference type="EMBL" id="CAG8853450.1"/>
    </source>
</evidence>
<proteinExistence type="predicted"/>
<accession>A0ABN7XFA0</accession>
<dbReference type="Proteomes" id="UP000789901">
    <property type="component" value="Unassembled WGS sequence"/>
</dbReference>
<feature type="non-terminal residue" evidence="1">
    <location>
        <position position="1"/>
    </location>
</feature>
<dbReference type="EMBL" id="CAJVQB010124403">
    <property type="protein sequence ID" value="CAG8853450.1"/>
    <property type="molecule type" value="Genomic_DNA"/>
</dbReference>
<comment type="caution">
    <text evidence="1">The sequence shown here is derived from an EMBL/GenBank/DDBJ whole genome shotgun (WGS) entry which is preliminary data.</text>
</comment>
<gene>
    <name evidence="1" type="ORF">GMARGA_LOCUS42271</name>
</gene>
<evidence type="ECO:0000313" key="2">
    <source>
        <dbReference type="Proteomes" id="UP000789901"/>
    </source>
</evidence>
<protein>
    <submittedName>
        <fullName evidence="1">11392_t:CDS:1</fullName>
    </submittedName>
</protein>
<reference evidence="1 2" key="1">
    <citation type="submission" date="2021-06" db="EMBL/GenBank/DDBJ databases">
        <authorList>
            <person name="Kallberg Y."/>
            <person name="Tangrot J."/>
            <person name="Rosling A."/>
        </authorList>
    </citation>
    <scope>NUCLEOTIDE SEQUENCE [LARGE SCALE GENOMIC DNA]</scope>
    <source>
        <strain evidence="1 2">120-4 pot B 10/14</strain>
    </source>
</reference>
<name>A0ABN7XFA0_GIGMA</name>